<reference evidence="6 7" key="1">
    <citation type="journal article" date="2016" name="Nat. Commun.">
        <title>Thousands of microbial genomes shed light on interconnected biogeochemical processes in an aquifer system.</title>
        <authorList>
            <person name="Anantharaman K."/>
            <person name="Brown C.T."/>
            <person name="Hug L.A."/>
            <person name="Sharon I."/>
            <person name="Castelle C.J."/>
            <person name="Probst A.J."/>
            <person name="Thomas B.C."/>
            <person name="Singh A."/>
            <person name="Wilkins M.J."/>
            <person name="Karaoz U."/>
            <person name="Brodie E.L."/>
            <person name="Williams K.H."/>
            <person name="Hubbard S.S."/>
            <person name="Banfield J.F."/>
        </authorList>
    </citation>
    <scope>NUCLEOTIDE SEQUENCE [LARGE SCALE GENOMIC DNA]</scope>
</reference>
<dbReference type="SUPFAM" id="SSF54211">
    <property type="entry name" value="Ribosomal protein S5 domain 2-like"/>
    <property type="match status" value="1"/>
</dbReference>
<dbReference type="AlphaFoldDB" id="A0A1F7FF79"/>
<evidence type="ECO:0000256" key="5">
    <source>
        <dbReference type="ARBA" id="ARBA00022884"/>
    </source>
</evidence>
<dbReference type="Proteomes" id="UP000179243">
    <property type="component" value="Unassembled WGS sequence"/>
</dbReference>
<accession>A0A1F7FF79</accession>
<evidence type="ECO:0000313" key="7">
    <source>
        <dbReference type="Proteomes" id="UP000179243"/>
    </source>
</evidence>
<keyword evidence="3" id="KW-0255">Endonuclease</keyword>
<keyword evidence="4" id="KW-0378">Hydrolase</keyword>
<dbReference type="InterPro" id="IPR014721">
    <property type="entry name" value="Ribsml_uS5_D2-typ_fold_subgr"/>
</dbReference>
<evidence type="ECO:0000256" key="1">
    <source>
        <dbReference type="ARBA" id="ARBA00022694"/>
    </source>
</evidence>
<sequence>MATEKNPGRLYTFSTEYFSFTVHEAQVAAPTFIFCLKKRQYNAVKRNYIKRRVREFFMIRCARAPWSVRIVSLKPAPRRLKEVLTGDLNAFKTQCGI</sequence>
<name>A0A1F7FF79_UNCRA</name>
<dbReference type="EMBL" id="MFYX01000057">
    <property type="protein sequence ID" value="OGK05360.1"/>
    <property type="molecule type" value="Genomic_DNA"/>
</dbReference>
<gene>
    <name evidence="6" type="ORF">A2519_03540</name>
</gene>
<evidence type="ECO:0000256" key="2">
    <source>
        <dbReference type="ARBA" id="ARBA00022722"/>
    </source>
</evidence>
<dbReference type="InterPro" id="IPR020568">
    <property type="entry name" value="Ribosomal_Su5_D2-typ_SF"/>
</dbReference>
<dbReference type="InterPro" id="IPR000100">
    <property type="entry name" value="RNase_P"/>
</dbReference>
<organism evidence="6 7">
    <name type="scientific">Candidatus Raymondbacteria bacterium RIFOXYD12_FULL_49_13</name>
    <dbReference type="NCBI Taxonomy" id="1817890"/>
    <lineage>
        <taxon>Bacteria</taxon>
        <taxon>Raymondiibacteriota</taxon>
    </lineage>
</organism>
<dbReference type="Pfam" id="PF00825">
    <property type="entry name" value="Ribonuclease_P"/>
    <property type="match status" value="1"/>
</dbReference>
<proteinExistence type="predicted"/>
<evidence type="ECO:0000256" key="4">
    <source>
        <dbReference type="ARBA" id="ARBA00022801"/>
    </source>
</evidence>
<dbReference type="GO" id="GO:0008033">
    <property type="term" value="P:tRNA processing"/>
    <property type="evidence" value="ECO:0007669"/>
    <property type="project" value="UniProtKB-KW"/>
</dbReference>
<keyword evidence="2" id="KW-0540">Nuclease</keyword>
<keyword evidence="1" id="KW-0819">tRNA processing</keyword>
<evidence type="ECO:0000256" key="3">
    <source>
        <dbReference type="ARBA" id="ARBA00022759"/>
    </source>
</evidence>
<dbReference type="GO" id="GO:0004526">
    <property type="term" value="F:ribonuclease P activity"/>
    <property type="evidence" value="ECO:0007669"/>
    <property type="project" value="InterPro"/>
</dbReference>
<dbReference type="GO" id="GO:0000049">
    <property type="term" value="F:tRNA binding"/>
    <property type="evidence" value="ECO:0007669"/>
    <property type="project" value="InterPro"/>
</dbReference>
<keyword evidence="5" id="KW-0694">RNA-binding</keyword>
<evidence type="ECO:0000313" key="6">
    <source>
        <dbReference type="EMBL" id="OGK05360.1"/>
    </source>
</evidence>
<protein>
    <submittedName>
        <fullName evidence="6">Uncharacterized protein</fullName>
    </submittedName>
</protein>
<comment type="caution">
    <text evidence="6">The sequence shown here is derived from an EMBL/GenBank/DDBJ whole genome shotgun (WGS) entry which is preliminary data.</text>
</comment>
<dbReference type="Gene3D" id="3.30.230.10">
    <property type="match status" value="1"/>
</dbReference>